<protein>
    <submittedName>
        <fullName evidence="1">DUF4291 domain-containing protein</fullName>
    </submittedName>
</protein>
<dbReference type="EMBL" id="JACJFM010000007">
    <property type="protein sequence ID" value="MBB1486539.1"/>
    <property type="molecule type" value="Genomic_DNA"/>
</dbReference>
<accession>A0A839IPY4</accession>
<name>A0A839IPY4_9GAMM</name>
<sequence length="199" mass="23306">MSIPYCQIRAAFNGQTIRVYQAYNHAIADSALEHGTFISPPFKMERMTWIKPSFLWMMYRSGWGKKDNGQSRILAIDITRKGFEWALEHSLLSYQAREYANKDEWLRIKKATPVRIQWDPERDLYLQPLEYRAIQIGLTNEAVTLFVNEWIQNITDVTDLAVEIHRLVELNQIDEAVRRLPIEKAYPINSKIKKHLGAV</sequence>
<keyword evidence="2" id="KW-1185">Reference proteome</keyword>
<proteinExistence type="predicted"/>
<dbReference type="PANTHER" id="PTHR38567:SF1">
    <property type="entry name" value="DUF4291 DOMAIN-CONTAINING PROTEIN"/>
    <property type="match status" value="1"/>
</dbReference>
<dbReference type="InterPro" id="IPR025633">
    <property type="entry name" value="DUF4291"/>
</dbReference>
<evidence type="ECO:0000313" key="1">
    <source>
        <dbReference type="EMBL" id="MBB1486539.1"/>
    </source>
</evidence>
<dbReference type="Proteomes" id="UP000565262">
    <property type="component" value="Unassembled WGS sequence"/>
</dbReference>
<dbReference type="PANTHER" id="PTHR38567">
    <property type="entry name" value="DUF4291 DOMAIN-CONTAINING PROTEIN"/>
    <property type="match status" value="1"/>
</dbReference>
<dbReference type="AlphaFoldDB" id="A0A839IPY4"/>
<evidence type="ECO:0000313" key="2">
    <source>
        <dbReference type="Proteomes" id="UP000565262"/>
    </source>
</evidence>
<organism evidence="1 2">
    <name type="scientific">Oceanospirillum sediminis</name>
    <dbReference type="NCBI Taxonomy" id="2760088"/>
    <lineage>
        <taxon>Bacteria</taxon>
        <taxon>Pseudomonadati</taxon>
        <taxon>Pseudomonadota</taxon>
        <taxon>Gammaproteobacteria</taxon>
        <taxon>Oceanospirillales</taxon>
        <taxon>Oceanospirillaceae</taxon>
        <taxon>Oceanospirillum</taxon>
    </lineage>
</organism>
<gene>
    <name evidence="1" type="ORF">H4O21_07940</name>
</gene>
<dbReference type="Pfam" id="PF14124">
    <property type="entry name" value="DUF4291"/>
    <property type="match status" value="1"/>
</dbReference>
<reference evidence="1 2" key="1">
    <citation type="submission" date="2020-08" db="EMBL/GenBank/DDBJ databases">
        <title>Oceanospirillum sp. nov. isolated from marine sediment.</title>
        <authorList>
            <person name="Ji X."/>
        </authorList>
    </citation>
    <scope>NUCLEOTIDE SEQUENCE [LARGE SCALE GENOMIC DNA]</scope>
    <source>
        <strain evidence="1 2">D5</strain>
    </source>
</reference>
<comment type="caution">
    <text evidence="1">The sequence shown here is derived from an EMBL/GenBank/DDBJ whole genome shotgun (WGS) entry which is preliminary data.</text>
</comment>